<proteinExistence type="predicted"/>
<dbReference type="InterPro" id="IPR036047">
    <property type="entry name" value="F-box-like_dom_sf"/>
</dbReference>
<dbReference type="OrthoDB" id="1163429at2759"/>
<gene>
    <name evidence="2" type="ORF">FRX31_026119</name>
</gene>
<name>A0A7J6VHA4_THATH</name>
<dbReference type="Pfam" id="PF00646">
    <property type="entry name" value="F-box"/>
    <property type="match status" value="1"/>
</dbReference>
<evidence type="ECO:0000313" key="2">
    <source>
        <dbReference type="EMBL" id="KAF5184293.1"/>
    </source>
</evidence>
<dbReference type="PANTHER" id="PTHR31639">
    <property type="entry name" value="F-BOX PROTEIN-LIKE"/>
    <property type="match status" value="1"/>
</dbReference>
<dbReference type="Proteomes" id="UP000554482">
    <property type="component" value="Unassembled WGS sequence"/>
</dbReference>
<dbReference type="SUPFAM" id="SSF52047">
    <property type="entry name" value="RNI-like"/>
    <property type="match status" value="1"/>
</dbReference>
<protein>
    <submittedName>
        <fullName evidence="2">F-box/FBD/LRR-repeat protein</fullName>
    </submittedName>
</protein>
<dbReference type="EMBL" id="JABWDY010032280">
    <property type="protein sequence ID" value="KAF5184293.1"/>
    <property type="molecule type" value="Genomic_DNA"/>
</dbReference>
<dbReference type="Pfam" id="PF08387">
    <property type="entry name" value="FBD"/>
    <property type="match status" value="1"/>
</dbReference>
<feature type="domain" description="F-box" evidence="1">
    <location>
        <begin position="3"/>
        <end position="51"/>
    </location>
</feature>
<dbReference type="PROSITE" id="PS50181">
    <property type="entry name" value="FBOX"/>
    <property type="match status" value="1"/>
</dbReference>
<dbReference type="InterPro" id="IPR055411">
    <property type="entry name" value="LRR_FXL15/At3g58940/PEG3-like"/>
</dbReference>
<comment type="caution">
    <text evidence="2">The sequence shown here is derived from an EMBL/GenBank/DDBJ whole genome shotgun (WGS) entry which is preliminary data.</text>
</comment>
<dbReference type="SUPFAM" id="SSF81383">
    <property type="entry name" value="F-box domain"/>
    <property type="match status" value="1"/>
</dbReference>
<evidence type="ECO:0000259" key="1">
    <source>
        <dbReference type="PROSITE" id="PS50181"/>
    </source>
</evidence>
<dbReference type="InterPro" id="IPR032675">
    <property type="entry name" value="LRR_dom_sf"/>
</dbReference>
<evidence type="ECO:0000313" key="3">
    <source>
        <dbReference type="Proteomes" id="UP000554482"/>
    </source>
</evidence>
<organism evidence="2 3">
    <name type="scientific">Thalictrum thalictroides</name>
    <name type="common">Rue-anemone</name>
    <name type="synonym">Anemone thalictroides</name>
    <dbReference type="NCBI Taxonomy" id="46969"/>
    <lineage>
        <taxon>Eukaryota</taxon>
        <taxon>Viridiplantae</taxon>
        <taxon>Streptophyta</taxon>
        <taxon>Embryophyta</taxon>
        <taxon>Tracheophyta</taxon>
        <taxon>Spermatophyta</taxon>
        <taxon>Magnoliopsida</taxon>
        <taxon>Ranunculales</taxon>
        <taxon>Ranunculaceae</taxon>
        <taxon>Thalictroideae</taxon>
        <taxon>Thalictrum</taxon>
    </lineage>
</organism>
<dbReference type="AlphaFoldDB" id="A0A7J6VHA4"/>
<dbReference type="Pfam" id="PF24758">
    <property type="entry name" value="LRR_At5g56370"/>
    <property type="match status" value="1"/>
</dbReference>
<dbReference type="PANTHER" id="PTHR31639:SF285">
    <property type="entry name" value="OS01G0730200 PROTEIN"/>
    <property type="match status" value="1"/>
</dbReference>
<accession>A0A7J6VHA4</accession>
<keyword evidence="3" id="KW-1185">Reference proteome</keyword>
<dbReference type="InterPro" id="IPR006566">
    <property type="entry name" value="FBD"/>
</dbReference>
<dbReference type="SMART" id="SM00579">
    <property type="entry name" value="FBD"/>
    <property type="match status" value="1"/>
</dbReference>
<reference evidence="2 3" key="1">
    <citation type="submission" date="2020-06" db="EMBL/GenBank/DDBJ databases">
        <title>Transcriptomic and genomic resources for Thalictrum thalictroides and T. hernandezii: Facilitating candidate gene discovery in an emerging model plant lineage.</title>
        <authorList>
            <person name="Arias T."/>
            <person name="Riano-Pachon D.M."/>
            <person name="Di Stilio V.S."/>
        </authorList>
    </citation>
    <scope>NUCLEOTIDE SEQUENCE [LARGE SCALE GENOMIC DNA]</scope>
    <source>
        <strain evidence="3">cv. WT478/WT964</strain>
        <tissue evidence="2">Leaves</tissue>
    </source>
</reference>
<dbReference type="InterPro" id="IPR001810">
    <property type="entry name" value="F-box_dom"/>
</dbReference>
<dbReference type="Gene3D" id="3.80.10.10">
    <property type="entry name" value="Ribonuclease Inhibitor"/>
    <property type="match status" value="1"/>
</dbReference>
<sequence>MASDELGNLPKEVIEKILMLLPIRDAMKTCVLSSSWKNRWASMPELVFDTRSIPSSIKGEHGRTNYLAKFVDKSLMLHDGIISKFKLDNFLEHGCSDVDQWILCLSRKKTLKHLALLFKNTTNTYQIPSCLFSCQTLRKLELKSCKLSLLPSQYQGFDNIIFLKLYNVTITNDTFELLVNKIPLLRTLRVWHCNSLARCNINAPNLQSVSIAGSFESINFQNAAKVTSASFRIKLPGLSEALRGLDRLEAVCICHPFLEALWNRQSAVLHEKNFWEARLLRKEEDDVFNNLKTVTLSGFKGVKNDIGFSQFILLNALRLKTFCIFPEQTAFMKKKPHVVEKMMQFQRASTIAKVVFKNKVPV</sequence>